<evidence type="ECO:0000313" key="2">
    <source>
        <dbReference type="Proteomes" id="UP000280501"/>
    </source>
</evidence>
<organism evidence="1 2">
    <name type="scientific">Myceligenerans xiligouense</name>
    <dbReference type="NCBI Taxonomy" id="253184"/>
    <lineage>
        <taxon>Bacteria</taxon>
        <taxon>Bacillati</taxon>
        <taxon>Actinomycetota</taxon>
        <taxon>Actinomycetes</taxon>
        <taxon>Micrococcales</taxon>
        <taxon>Promicromonosporaceae</taxon>
        <taxon>Myceligenerans</taxon>
    </lineage>
</organism>
<accession>A0A3N4YMY7</accession>
<protein>
    <submittedName>
        <fullName evidence="1">Uncharacterized protein</fullName>
    </submittedName>
</protein>
<comment type="caution">
    <text evidence="1">The sequence shown here is derived from an EMBL/GenBank/DDBJ whole genome shotgun (WGS) entry which is preliminary data.</text>
</comment>
<dbReference type="Proteomes" id="UP000280501">
    <property type="component" value="Unassembled WGS sequence"/>
</dbReference>
<reference evidence="1 2" key="1">
    <citation type="submission" date="2018-11" db="EMBL/GenBank/DDBJ databases">
        <title>Sequencing the genomes of 1000 actinobacteria strains.</title>
        <authorList>
            <person name="Klenk H.-P."/>
        </authorList>
    </citation>
    <scope>NUCLEOTIDE SEQUENCE [LARGE SCALE GENOMIC DNA]</scope>
    <source>
        <strain evidence="1 2">DSM 15700</strain>
    </source>
</reference>
<evidence type="ECO:0000313" key="1">
    <source>
        <dbReference type="EMBL" id="RPF19820.1"/>
    </source>
</evidence>
<keyword evidence="2" id="KW-1185">Reference proteome</keyword>
<proteinExistence type="predicted"/>
<dbReference type="RefSeq" id="WP_123813068.1">
    <property type="nucleotide sequence ID" value="NZ_RKQZ01000001.1"/>
</dbReference>
<name>A0A3N4YMY7_9MICO</name>
<sequence>MSAATVGGGLAGELVALSSRVAELRAALVPIVRRCGDRGMPAFLGVETGPAAVNALEILAEEIRLESRYVAEEEG</sequence>
<gene>
    <name evidence="1" type="ORF">EDD34_0386</name>
</gene>
<dbReference type="AlphaFoldDB" id="A0A3N4YMY7"/>
<dbReference type="EMBL" id="RKQZ01000001">
    <property type="protein sequence ID" value="RPF19820.1"/>
    <property type="molecule type" value="Genomic_DNA"/>
</dbReference>